<reference evidence="2 3" key="1">
    <citation type="submission" date="2018-10" db="EMBL/GenBank/DDBJ databases">
        <title>Sequencing the genomes of 1000 actinobacteria strains.</title>
        <authorList>
            <person name="Klenk H.-P."/>
        </authorList>
    </citation>
    <scope>NUCLEOTIDE SEQUENCE [LARGE SCALE GENOMIC DNA]</scope>
    <source>
        <strain evidence="2 3">DSM 43911</strain>
    </source>
</reference>
<comment type="caution">
    <text evidence="2">The sequence shown here is derived from an EMBL/GenBank/DDBJ whole genome shotgun (WGS) entry which is preliminary data.</text>
</comment>
<dbReference type="Proteomes" id="UP000272729">
    <property type="component" value="Unassembled WGS sequence"/>
</dbReference>
<dbReference type="InterPro" id="IPR011990">
    <property type="entry name" value="TPR-like_helical_dom_sf"/>
</dbReference>
<evidence type="ECO:0000259" key="1">
    <source>
        <dbReference type="Pfam" id="PF12770"/>
    </source>
</evidence>
<dbReference type="EMBL" id="RBXR01000001">
    <property type="protein sequence ID" value="RKT67440.1"/>
    <property type="molecule type" value="Genomic_DNA"/>
</dbReference>
<dbReference type="InterPro" id="IPR024983">
    <property type="entry name" value="CHAT_dom"/>
</dbReference>
<dbReference type="OrthoDB" id="9761935at2"/>
<dbReference type="SUPFAM" id="SSF48452">
    <property type="entry name" value="TPR-like"/>
    <property type="match status" value="1"/>
</dbReference>
<dbReference type="Pfam" id="PF12770">
    <property type="entry name" value="CHAT"/>
    <property type="match status" value="1"/>
</dbReference>
<name>A0A495X0K7_9PSEU</name>
<sequence>MIASRDEIAIIREARALHRDGVDASCSGRHREAMRLLHRARALAESVDPGDPVTRQEWLVTRIRLSSTLSALAADTAGLAAGLAGLDEVRALVEDVPDPLVRAELSGSVGHNRGLLLLNAGLLEEGVAVLGEALAHEEWRLSAADEPVPSLVEPIVKTLRSRGTAHTNLGSITQARQDLTRAVALATEFGLVNFAADASHALGRLELRIGDVPAALRRYDSSERAYRNLGLAVPPLLGLHRAQALLVAGLADEAGDQLDHVLPAMRADQAATGELADVELTRAVAAFMTGDLGLAREMASAARQRMRRWGCETCVANATLIGLRVDTEVALRSGRVPRSLPARVLGFADALPVPRLAEQAATARMLAVRLEVRRGDLDAAERVLEGVPRPGRLTAIDHRMLRRLCRAELAAARGRRTAAFAEVRAGLAELDHVRDRMGGLELLSGTALHGRELTELAVGLVLAEGNARRLFAWLERTRAQTYRYEPLTRVDNPELAELIAEVRSLTQSIHKAHHDGHPTGALRARRAERLRKANQIGWHSGSWGSPRPVAKLPEVVAQLGGRALVSFASSGDALVAVVVVEGDVRLVHLGSAEAAAESARMLNADLNALAPDHLPEALVRVLSTSAHRQAERLDAQLVRPLVGLLGDRDLVVVPTGALYAVPWGVLPTLHARPIVVAPSATAWLAAERGEWRRDGRTVLVRGPGLPAAVGEIAKLGAHYSSAALLSGEGATVAAVLSTSDDAEIAHFAAHGVHEPENALFSRLELTDGPLYAHELANLPHPPRQVVLAACELALNRIRPGDEPLGFASALLASGSQMVVAPVSRVGDQASAATMDYYHRRLAAGAQPALALADAIAVDPLRRPFVCLGSGQS</sequence>
<feature type="domain" description="CHAT" evidence="1">
    <location>
        <begin position="629"/>
        <end position="854"/>
    </location>
</feature>
<evidence type="ECO:0000313" key="2">
    <source>
        <dbReference type="EMBL" id="RKT67440.1"/>
    </source>
</evidence>
<dbReference type="AlphaFoldDB" id="A0A495X0K7"/>
<organism evidence="2 3">
    <name type="scientific">Saccharothrix variisporea</name>
    <dbReference type="NCBI Taxonomy" id="543527"/>
    <lineage>
        <taxon>Bacteria</taxon>
        <taxon>Bacillati</taxon>
        <taxon>Actinomycetota</taxon>
        <taxon>Actinomycetes</taxon>
        <taxon>Pseudonocardiales</taxon>
        <taxon>Pseudonocardiaceae</taxon>
        <taxon>Saccharothrix</taxon>
    </lineage>
</organism>
<protein>
    <submittedName>
        <fullName evidence="2">CHAT domain-containing protein</fullName>
    </submittedName>
</protein>
<keyword evidence="3" id="KW-1185">Reference proteome</keyword>
<gene>
    <name evidence="2" type="ORF">DFJ66_0615</name>
</gene>
<proteinExistence type="predicted"/>
<accession>A0A495X0K7</accession>
<dbReference type="Gene3D" id="1.25.40.10">
    <property type="entry name" value="Tetratricopeptide repeat domain"/>
    <property type="match status" value="1"/>
</dbReference>
<evidence type="ECO:0000313" key="3">
    <source>
        <dbReference type="Proteomes" id="UP000272729"/>
    </source>
</evidence>